<proteinExistence type="predicted"/>
<protein>
    <submittedName>
        <fullName evidence="1">Uncharacterized protein</fullName>
    </submittedName>
</protein>
<dbReference type="EMBL" id="JANSHE010001424">
    <property type="protein sequence ID" value="KAJ3002753.1"/>
    <property type="molecule type" value="Genomic_DNA"/>
</dbReference>
<evidence type="ECO:0000313" key="1">
    <source>
        <dbReference type="EMBL" id="KAJ3002753.1"/>
    </source>
</evidence>
<comment type="caution">
    <text evidence="1">The sequence shown here is derived from an EMBL/GenBank/DDBJ whole genome shotgun (WGS) entry which is preliminary data.</text>
</comment>
<accession>A0ACC1PVF8</accession>
<evidence type="ECO:0000313" key="2">
    <source>
        <dbReference type="Proteomes" id="UP001144978"/>
    </source>
</evidence>
<gene>
    <name evidence="1" type="ORF">NUW54_g5674</name>
</gene>
<reference evidence="1" key="1">
    <citation type="submission" date="2022-08" db="EMBL/GenBank/DDBJ databases">
        <title>Genome Sequence of Pycnoporus sanguineus.</title>
        <authorList>
            <person name="Buettner E."/>
        </authorList>
    </citation>
    <scope>NUCLEOTIDE SEQUENCE</scope>
    <source>
        <strain evidence="1">CG-C14</strain>
    </source>
</reference>
<name>A0ACC1PVF8_9APHY</name>
<sequence>MTTRRASPTSALSSQNAPTRRATSHSAFSFAPYHPPAYYYYTDAPHSSSPVGSLEEETTNALQLHESPFGEDEAEDAAEEVRSRSMPSPARTRRSTSSAQPSTRTFTHSSSSSSIECRCPHTPSPNGCGAHSSSSGAPARAGTGV</sequence>
<dbReference type="Proteomes" id="UP001144978">
    <property type="component" value="Unassembled WGS sequence"/>
</dbReference>
<organism evidence="1 2">
    <name type="scientific">Trametes sanguinea</name>
    <dbReference type="NCBI Taxonomy" id="158606"/>
    <lineage>
        <taxon>Eukaryota</taxon>
        <taxon>Fungi</taxon>
        <taxon>Dikarya</taxon>
        <taxon>Basidiomycota</taxon>
        <taxon>Agaricomycotina</taxon>
        <taxon>Agaricomycetes</taxon>
        <taxon>Polyporales</taxon>
        <taxon>Polyporaceae</taxon>
        <taxon>Trametes</taxon>
    </lineage>
</organism>
<keyword evidence="2" id="KW-1185">Reference proteome</keyword>